<evidence type="ECO:0000256" key="1">
    <source>
        <dbReference type="SAM" id="MobiDB-lite"/>
    </source>
</evidence>
<keyword evidence="2" id="KW-1133">Transmembrane helix</keyword>
<evidence type="ECO:0000313" key="4">
    <source>
        <dbReference type="Proteomes" id="UP000010480"/>
    </source>
</evidence>
<sequence>MNLSDNFDKVRSDITWLISTRPDLVAKAKLIAQGKYDPNQDNTLDNNDKKFLRCFLNLIIVNPNDLHGKVYVTDNVESRSHLTASSITIANWINGISNFPLFFFLVETTFLPIVGGMGAILATGAVLGIGNTFGASVAKCRKGNRSWSLWGGLLALVGLNVIQTGATGIGVEMMNNRSELNRIYATKIANNYLTDKENQITYLQQSENPIYLNVKERCDVGTTQFNTLPPRHPNRDALYVSLYGAFAQKDTNWNNLPFEKLPVCRQVTRLENEKNQELETAILSYQNLLTERSQTGSDLVFLEKFALQVFNEHFTNQREIKSGTILVGLATTEVFNKLSKGKWTELGLSYFIFILSAITSIASCVMALTHALSKDVQNSYDPQLQIIIDDYFQEMRQALMIAQANDTHIISELDPTIQSLENSYHYEYEPNDMGTGNINHPLPEGNEKEWQN</sequence>
<feature type="transmembrane region" description="Helical" evidence="2">
    <location>
        <begin position="347"/>
        <end position="368"/>
    </location>
</feature>
<feature type="transmembrane region" description="Helical" evidence="2">
    <location>
        <begin position="149"/>
        <end position="171"/>
    </location>
</feature>
<proteinExistence type="predicted"/>
<evidence type="ECO:0000256" key="2">
    <source>
        <dbReference type="SAM" id="Phobius"/>
    </source>
</evidence>
<accession>K9ZA03</accession>
<name>K9ZA03_CYAAP</name>
<keyword evidence="3" id="KW-0614">Plasmid</keyword>
<dbReference type="OrthoDB" id="449443at2"/>
<evidence type="ECO:0000313" key="3">
    <source>
        <dbReference type="EMBL" id="AFZ55552.1"/>
    </source>
</evidence>
<dbReference type="EMBL" id="CP003948">
    <property type="protein sequence ID" value="AFZ55552.1"/>
    <property type="molecule type" value="Genomic_DNA"/>
</dbReference>
<gene>
    <name evidence="3" type="ordered locus">Cyan10605_3519</name>
</gene>
<dbReference type="HOGENOM" id="CLU_035317_0_0_3"/>
<feature type="transmembrane region" description="Helical" evidence="2">
    <location>
        <begin position="101"/>
        <end position="129"/>
    </location>
</feature>
<organism evidence="3 4">
    <name type="scientific">Cyanobacterium aponinum (strain PCC 10605)</name>
    <dbReference type="NCBI Taxonomy" id="755178"/>
    <lineage>
        <taxon>Bacteria</taxon>
        <taxon>Bacillati</taxon>
        <taxon>Cyanobacteriota</taxon>
        <taxon>Cyanophyceae</taxon>
        <taxon>Oscillatoriophycideae</taxon>
        <taxon>Chroococcales</taxon>
        <taxon>Geminocystaceae</taxon>
        <taxon>Cyanobacterium</taxon>
    </lineage>
</organism>
<dbReference type="RefSeq" id="WP_015221269.1">
    <property type="nucleotide sequence ID" value="NC_019777.1"/>
</dbReference>
<keyword evidence="2" id="KW-0812">Transmembrane</keyword>
<dbReference type="KEGG" id="can:Cyan10605_3519"/>
<keyword evidence="2" id="KW-0472">Membrane</keyword>
<dbReference type="eggNOG" id="COG5314">
    <property type="taxonomic scope" value="Bacteria"/>
</dbReference>
<keyword evidence="4" id="KW-1185">Reference proteome</keyword>
<reference evidence="4" key="1">
    <citation type="journal article" date="2013" name="Proc. Natl. Acad. Sci. U.S.A.">
        <title>Improving the coverage of the cyanobacterial phylum using diversity-driven genome sequencing.</title>
        <authorList>
            <person name="Shih P.M."/>
            <person name="Wu D."/>
            <person name="Latifi A."/>
            <person name="Axen S.D."/>
            <person name="Fewer D.P."/>
            <person name="Talla E."/>
            <person name="Calteau A."/>
            <person name="Cai F."/>
            <person name="Tandeau de Marsac N."/>
            <person name="Rippka R."/>
            <person name="Herdman M."/>
            <person name="Sivonen K."/>
            <person name="Coursin T."/>
            <person name="Laurent T."/>
            <person name="Goodwin L."/>
            <person name="Nolan M."/>
            <person name="Davenport K.W."/>
            <person name="Han C.S."/>
            <person name="Rubin E.M."/>
            <person name="Eisen J.A."/>
            <person name="Woyke T."/>
            <person name="Gugger M."/>
            <person name="Kerfeld C.A."/>
        </authorList>
    </citation>
    <scope>NUCLEOTIDE SEQUENCE [LARGE SCALE GENOMIC DNA]</scope>
    <source>
        <strain evidence="4">PCC 10605</strain>
        <plasmid evidence="4">Plasmid pCYAN10605.01</plasmid>
    </source>
</reference>
<geneLocation type="plasmid" evidence="3 4">
    <name>pCYAN10605.01</name>
</geneLocation>
<feature type="region of interest" description="Disordered" evidence="1">
    <location>
        <begin position="430"/>
        <end position="452"/>
    </location>
</feature>
<dbReference type="Proteomes" id="UP000010480">
    <property type="component" value="Plasmid pCYAN10605.01"/>
</dbReference>
<protein>
    <submittedName>
        <fullName evidence="3">Uncharacterized protein</fullName>
    </submittedName>
</protein>
<dbReference type="AlphaFoldDB" id="K9ZA03"/>